<evidence type="ECO:0000256" key="6">
    <source>
        <dbReference type="ARBA" id="ARBA00022989"/>
    </source>
</evidence>
<dbReference type="InterPro" id="IPR018108">
    <property type="entry name" value="MCP_transmembrane"/>
</dbReference>
<evidence type="ECO:0000256" key="5">
    <source>
        <dbReference type="ARBA" id="ARBA00022737"/>
    </source>
</evidence>
<feature type="repeat" description="Solcar" evidence="8">
    <location>
        <begin position="12"/>
        <end position="102"/>
    </location>
</feature>
<dbReference type="GO" id="GO:0006862">
    <property type="term" value="P:nucleotide transport"/>
    <property type="evidence" value="ECO:0007669"/>
    <property type="project" value="InterPro"/>
</dbReference>
<keyword evidence="12" id="KW-1185">Reference proteome</keyword>
<proteinExistence type="inferred from homology"/>
<evidence type="ECO:0000256" key="10">
    <source>
        <dbReference type="SAM" id="MobiDB-lite"/>
    </source>
</evidence>
<sequence>MNPIYIETVLNDDTLFLCCCAVPDSIRYDNCEDPYEKKEHDVGTRFSTKQVLQKKYSGMLECLYKIFKEEGVRGLYKGFIPGLFGTTHGALQFMLYNRLKAWRCEMLGLTWDAPLNSQDYLVFSAVSKTIATTVTFPYQCFNAEDLDHEDKSRPGRSTNLNNDDLIAL</sequence>
<feature type="region of interest" description="Disordered" evidence="10">
    <location>
        <begin position="147"/>
        <end position="168"/>
    </location>
</feature>
<evidence type="ECO:0000256" key="9">
    <source>
        <dbReference type="RuleBase" id="RU000488"/>
    </source>
</evidence>
<dbReference type="Proteomes" id="UP001196413">
    <property type="component" value="Unassembled WGS sequence"/>
</dbReference>
<dbReference type="AlphaFoldDB" id="A0AAD5M1I1"/>
<dbReference type="GO" id="GO:0055085">
    <property type="term" value="P:transmembrane transport"/>
    <property type="evidence" value="ECO:0007669"/>
    <property type="project" value="InterPro"/>
</dbReference>
<keyword evidence="3 9" id="KW-0813">Transport</keyword>
<keyword evidence="6" id="KW-1133">Transmembrane helix</keyword>
<keyword evidence="7 8" id="KW-0472">Membrane</keyword>
<evidence type="ECO:0000256" key="2">
    <source>
        <dbReference type="ARBA" id="ARBA00006375"/>
    </source>
</evidence>
<evidence type="ECO:0000256" key="3">
    <source>
        <dbReference type="ARBA" id="ARBA00022448"/>
    </source>
</evidence>
<dbReference type="InterPro" id="IPR044712">
    <property type="entry name" value="SLC25A32-like"/>
</dbReference>
<dbReference type="EMBL" id="JAHQIW010000872">
    <property type="protein sequence ID" value="KAJ1350477.1"/>
    <property type="molecule type" value="Genomic_DNA"/>
</dbReference>
<protein>
    <recommendedName>
        <fullName evidence="13">Mitochondrial carrier protein</fullName>
    </recommendedName>
</protein>
<keyword evidence="5" id="KW-0677">Repeat</keyword>
<dbReference type="Gene3D" id="1.50.40.10">
    <property type="entry name" value="Mitochondrial carrier domain"/>
    <property type="match status" value="1"/>
</dbReference>
<accession>A0AAD5M1I1</accession>
<gene>
    <name evidence="11" type="ORF">KIN20_006273</name>
</gene>
<comment type="similarity">
    <text evidence="2 9">Belongs to the mitochondrial carrier (TC 2.A.29) family.</text>
</comment>
<dbReference type="InterPro" id="IPR023395">
    <property type="entry name" value="MCP_dom_sf"/>
</dbReference>
<organism evidence="11 12">
    <name type="scientific">Parelaphostrongylus tenuis</name>
    <name type="common">Meningeal worm</name>
    <dbReference type="NCBI Taxonomy" id="148309"/>
    <lineage>
        <taxon>Eukaryota</taxon>
        <taxon>Metazoa</taxon>
        <taxon>Ecdysozoa</taxon>
        <taxon>Nematoda</taxon>
        <taxon>Chromadorea</taxon>
        <taxon>Rhabditida</taxon>
        <taxon>Rhabditina</taxon>
        <taxon>Rhabditomorpha</taxon>
        <taxon>Strongyloidea</taxon>
        <taxon>Metastrongylidae</taxon>
        <taxon>Parelaphostrongylus</taxon>
    </lineage>
</organism>
<comment type="caution">
    <text evidence="11">The sequence shown here is derived from an EMBL/GenBank/DDBJ whole genome shotgun (WGS) entry which is preliminary data.</text>
</comment>
<evidence type="ECO:0000313" key="12">
    <source>
        <dbReference type="Proteomes" id="UP001196413"/>
    </source>
</evidence>
<reference evidence="11" key="1">
    <citation type="submission" date="2021-06" db="EMBL/GenBank/DDBJ databases">
        <title>Parelaphostrongylus tenuis whole genome reference sequence.</title>
        <authorList>
            <person name="Garwood T.J."/>
            <person name="Larsen P.A."/>
            <person name="Fountain-Jones N.M."/>
            <person name="Garbe J.R."/>
            <person name="Macchietto M.G."/>
            <person name="Kania S.A."/>
            <person name="Gerhold R.W."/>
            <person name="Richards J.E."/>
            <person name="Wolf T.M."/>
        </authorList>
    </citation>
    <scope>NUCLEOTIDE SEQUENCE</scope>
    <source>
        <strain evidence="11">MNPRO001-30</strain>
        <tissue evidence="11">Meninges</tissue>
    </source>
</reference>
<evidence type="ECO:0008006" key="13">
    <source>
        <dbReference type="Google" id="ProtNLM"/>
    </source>
</evidence>
<evidence type="ECO:0000256" key="8">
    <source>
        <dbReference type="PROSITE-ProRule" id="PRU00282"/>
    </source>
</evidence>
<evidence type="ECO:0000313" key="11">
    <source>
        <dbReference type="EMBL" id="KAJ1350477.1"/>
    </source>
</evidence>
<dbReference type="PANTHER" id="PTHR45683">
    <property type="entry name" value="MITOCHONDRIAL NICOTINAMIDE ADENINE DINUCLEOTIDE TRANSPORTER 1-RELATED-RELATED"/>
    <property type="match status" value="1"/>
</dbReference>
<comment type="subcellular location">
    <subcellularLocation>
        <location evidence="1">Membrane</location>
        <topology evidence="1">Multi-pass membrane protein</topology>
    </subcellularLocation>
</comment>
<dbReference type="SUPFAM" id="SSF103506">
    <property type="entry name" value="Mitochondrial carrier"/>
    <property type="match status" value="1"/>
</dbReference>
<dbReference type="PROSITE" id="PS50920">
    <property type="entry name" value="SOLCAR"/>
    <property type="match status" value="1"/>
</dbReference>
<evidence type="ECO:0000256" key="7">
    <source>
        <dbReference type="ARBA" id="ARBA00023136"/>
    </source>
</evidence>
<keyword evidence="4 8" id="KW-0812">Transmembrane</keyword>
<dbReference type="Pfam" id="PF00153">
    <property type="entry name" value="Mito_carr"/>
    <property type="match status" value="1"/>
</dbReference>
<evidence type="ECO:0000256" key="1">
    <source>
        <dbReference type="ARBA" id="ARBA00004141"/>
    </source>
</evidence>
<evidence type="ECO:0000256" key="4">
    <source>
        <dbReference type="ARBA" id="ARBA00022692"/>
    </source>
</evidence>
<dbReference type="GO" id="GO:0016020">
    <property type="term" value="C:membrane"/>
    <property type="evidence" value="ECO:0007669"/>
    <property type="project" value="UniProtKB-SubCell"/>
</dbReference>
<name>A0AAD5M1I1_PARTN</name>